<dbReference type="SUPFAM" id="SSF46785">
    <property type="entry name" value="Winged helix' DNA-binding domain"/>
    <property type="match status" value="1"/>
</dbReference>
<dbReference type="Pfam" id="PF09339">
    <property type="entry name" value="HTH_IclR"/>
    <property type="match status" value="1"/>
</dbReference>
<protein>
    <submittedName>
        <fullName evidence="6">DNA-binding IclR family transcriptional regulator</fullName>
    </submittedName>
</protein>
<dbReference type="AlphaFoldDB" id="A0A846S487"/>
<dbReference type="Pfam" id="PF01614">
    <property type="entry name" value="IclR_C"/>
    <property type="match status" value="1"/>
</dbReference>
<dbReference type="GO" id="GO:0003677">
    <property type="term" value="F:DNA binding"/>
    <property type="evidence" value="ECO:0007669"/>
    <property type="project" value="UniProtKB-KW"/>
</dbReference>
<keyword evidence="3" id="KW-0804">Transcription</keyword>
<evidence type="ECO:0000259" key="4">
    <source>
        <dbReference type="PROSITE" id="PS51077"/>
    </source>
</evidence>
<sequence>MAEASPPTTIRSVSRALALIRCFAPGVDSLTLQELASEAEVPKSTAVRILGALRAEGMIDHDPFTRTYSPGVGFLHWAQVAGHRWGVPTAVTDLMHSAVSKFGESISLYVRSGDSRIAIAHVPGTQTLRHVIAVGESMTLSAGSSSWILLQNAPPEIVERVERSLRDRGAGYTAKEKIERSTRLGYSSSRGEREAGVAGVSVRVDLPHGRPVGALTFGGPTARIGKTEITEYAQHLQTIAPTIGAQLDTRRYSSATHVS</sequence>
<name>A0A846S487_9MICO</name>
<evidence type="ECO:0000256" key="2">
    <source>
        <dbReference type="ARBA" id="ARBA00023125"/>
    </source>
</evidence>
<dbReference type="SUPFAM" id="SSF55781">
    <property type="entry name" value="GAF domain-like"/>
    <property type="match status" value="1"/>
</dbReference>
<feature type="domain" description="IclR-ED" evidence="5">
    <location>
        <begin position="73"/>
        <end position="249"/>
    </location>
</feature>
<dbReference type="Proteomes" id="UP000576792">
    <property type="component" value="Unassembled WGS sequence"/>
</dbReference>
<dbReference type="InterPro" id="IPR050707">
    <property type="entry name" value="HTH_MetabolicPath_Reg"/>
</dbReference>
<organism evidence="6 7">
    <name type="scientific">Brevibacterium marinum</name>
    <dbReference type="NCBI Taxonomy" id="418643"/>
    <lineage>
        <taxon>Bacteria</taxon>
        <taxon>Bacillati</taxon>
        <taxon>Actinomycetota</taxon>
        <taxon>Actinomycetes</taxon>
        <taxon>Micrococcales</taxon>
        <taxon>Brevibacteriaceae</taxon>
        <taxon>Brevibacterium</taxon>
    </lineage>
</organism>
<keyword evidence="2 6" id="KW-0238">DNA-binding</keyword>
<dbReference type="PANTHER" id="PTHR30136">
    <property type="entry name" value="HELIX-TURN-HELIX TRANSCRIPTIONAL REGULATOR, ICLR FAMILY"/>
    <property type="match status" value="1"/>
</dbReference>
<proteinExistence type="predicted"/>
<dbReference type="InterPro" id="IPR036390">
    <property type="entry name" value="WH_DNA-bd_sf"/>
</dbReference>
<keyword evidence="1" id="KW-0805">Transcription regulation</keyword>
<evidence type="ECO:0000313" key="6">
    <source>
        <dbReference type="EMBL" id="NJC56322.1"/>
    </source>
</evidence>
<evidence type="ECO:0000313" key="7">
    <source>
        <dbReference type="Proteomes" id="UP000576792"/>
    </source>
</evidence>
<gene>
    <name evidence="6" type="ORF">BKA07_001357</name>
</gene>
<dbReference type="PANTHER" id="PTHR30136:SF39">
    <property type="entry name" value="TRANSCRIPTIONAL REGULATORY PROTEIN"/>
    <property type="match status" value="1"/>
</dbReference>
<dbReference type="PROSITE" id="PS51078">
    <property type="entry name" value="ICLR_ED"/>
    <property type="match status" value="1"/>
</dbReference>
<evidence type="ECO:0000256" key="3">
    <source>
        <dbReference type="ARBA" id="ARBA00023163"/>
    </source>
</evidence>
<accession>A0A846S487</accession>
<dbReference type="Gene3D" id="1.10.10.10">
    <property type="entry name" value="Winged helix-like DNA-binding domain superfamily/Winged helix DNA-binding domain"/>
    <property type="match status" value="1"/>
</dbReference>
<dbReference type="PROSITE" id="PS51077">
    <property type="entry name" value="HTH_ICLR"/>
    <property type="match status" value="1"/>
</dbReference>
<dbReference type="InterPro" id="IPR036388">
    <property type="entry name" value="WH-like_DNA-bd_sf"/>
</dbReference>
<keyword evidence="7" id="KW-1185">Reference proteome</keyword>
<dbReference type="EMBL" id="JAATJN010000001">
    <property type="protein sequence ID" value="NJC56322.1"/>
    <property type="molecule type" value="Genomic_DNA"/>
</dbReference>
<feature type="domain" description="HTH iclR-type" evidence="4">
    <location>
        <begin position="10"/>
        <end position="72"/>
    </location>
</feature>
<dbReference type="SMART" id="SM00346">
    <property type="entry name" value="HTH_ICLR"/>
    <property type="match status" value="1"/>
</dbReference>
<reference evidence="6 7" key="1">
    <citation type="submission" date="2020-03" db="EMBL/GenBank/DDBJ databases">
        <title>Sequencing the genomes of 1000 actinobacteria strains.</title>
        <authorList>
            <person name="Klenk H.-P."/>
        </authorList>
    </citation>
    <scope>NUCLEOTIDE SEQUENCE [LARGE SCALE GENOMIC DNA]</scope>
    <source>
        <strain evidence="6 7">DSM 18964</strain>
    </source>
</reference>
<dbReference type="InterPro" id="IPR005471">
    <property type="entry name" value="Tscrpt_reg_IclR_N"/>
</dbReference>
<evidence type="ECO:0000259" key="5">
    <source>
        <dbReference type="PROSITE" id="PS51078"/>
    </source>
</evidence>
<dbReference type="GO" id="GO:0003700">
    <property type="term" value="F:DNA-binding transcription factor activity"/>
    <property type="evidence" value="ECO:0007669"/>
    <property type="project" value="TreeGrafter"/>
</dbReference>
<evidence type="ECO:0000256" key="1">
    <source>
        <dbReference type="ARBA" id="ARBA00023015"/>
    </source>
</evidence>
<dbReference type="RefSeq" id="WP_167950214.1">
    <property type="nucleotide sequence ID" value="NZ_BAAAPQ010000026.1"/>
</dbReference>
<dbReference type="Gene3D" id="3.30.450.40">
    <property type="match status" value="1"/>
</dbReference>
<dbReference type="GO" id="GO:0045892">
    <property type="term" value="P:negative regulation of DNA-templated transcription"/>
    <property type="evidence" value="ECO:0007669"/>
    <property type="project" value="TreeGrafter"/>
</dbReference>
<dbReference type="InterPro" id="IPR014757">
    <property type="entry name" value="Tscrpt_reg_IclR_C"/>
</dbReference>
<dbReference type="InterPro" id="IPR029016">
    <property type="entry name" value="GAF-like_dom_sf"/>
</dbReference>
<comment type="caution">
    <text evidence="6">The sequence shown here is derived from an EMBL/GenBank/DDBJ whole genome shotgun (WGS) entry which is preliminary data.</text>
</comment>